<accession>A0A914UUY7</accession>
<feature type="region of interest" description="Disordered" evidence="7">
    <location>
        <begin position="184"/>
        <end position="210"/>
    </location>
</feature>
<comment type="similarity">
    <text evidence="2">Belongs to the bZIP family.</text>
</comment>
<feature type="domain" description="BZIP" evidence="8">
    <location>
        <begin position="179"/>
        <end position="231"/>
    </location>
</feature>
<dbReference type="GO" id="GO:0001228">
    <property type="term" value="F:DNA-binding transcription activator activity, RNA polymerase II-specific"/>
    <property type="evidence" value="ECO:0007669"/>
    <property type="project" value="TreeGrafter"/>
</dbReference>
<keyword evidence="9" id="KW-1185">Reference proteome</keyword>
<dbReference type="Proteomes" id="UP000887566">
    <property type="component" value="Unplaced"/>
</dbReference>
<keyword evidence="4" id="KW-0238">DNA-binding</keyword>
<dbReference type="PANTHER" id="PTHR13044">
    <property type="entry name" value="ACTIVATING TRANSCRIPTION FACTOR ATF 4/5"/>
    <property type="match status" value="1"/>
</dbReference>
<dbReference type="GO" id="GO:0000977">
    <property type="term" value="F:RNA polymerase II transcription regulatory region sequence-specific DNA binding"/>
    <property type="evidence" value="ECO:0007669"/>
    <property type="project" value="TreeGrafter"/>
</dbReference>
<dbReference type="Pfam" id="PF07716">
    <property type="entry name" value="bZIP_2"/>
    <property type="match status" value="1"/>
</dbReference>
<evidence type="ECO:0000256" key="3">
    <source>
        <dbReference type="ARBA" id="ARBA00023015"/>
    </source>
</evidence>
<keyword evidence="6" id="KW-0539">Nucleus</keyword>
<dbReference type="SMART" id="SM00338">
    <property type="entry name" value="BRLZ"/>
    <property type="match status" value="1"/>
</dbReference>
<dbReference type="InterPro" id="IPR004827">
    <property type="entry name" value="bZIP"/>
</dbReference>
<organism evidence="9 10">
    <name type="scientific">Plectus sambesii</name>
    <dbReference type="NCBI Taxonomy" id="2011161"/>
    <lineage>
        <taxon>Eukaryota</taxon>
        <taxon>Metazoa</taxon>
        <taxon>Ecdysozoa</taxon>
        <taxon>Nematoda</taxon>
        <taxon>Chromadorea</taxon>
        <taxon>Plectida</taxon>
        <taxon>Plectina</taxon>
        <taxon>Plectoidea</taxon>
        <taxon>Plectidae</taxon>
        <taxon>Plectus</taxon>
    </lineage>
</organism>
<evidence type="ECO:0000313" key="10">
    <source>
        <dbReference type="WBParaSite" id="PSAMB.scaffold1276size33487.g12122.t1"/>
    </source>
</evidence>
<feature type="compositionally biased region" description="Basic and acidic residues" evidence="7">
    <location>
        <begin position="190"/>
        <end position="210"/>
    </location>
</feature>
<sequence length="239" mass="26717">MWPNISESLSTVLCYNHNTQEGGSQEALSNDVFGHYHGRCESLFLPPGTTCDAVPGPYLGNVPQSDTEEAANWNQSPLSQADSYETEMIQLVSPPAAARAATEAIVQSPADIYHEIVGECEHLERQQECTKCQYRTGTGNTEAIALTDLVDIVFEAAESIIPRSGNYKFDSAAEQILAKKRQQNKSAAAKYRDKQKQKSEELRKEQKTLEDTNRELKEMVASLERDIVQMRKDIFKSIK</sequence>
<proteinExistence type="inferred from homology"/>
<keyword evidence="5" id="KW-0804">Transcription</keyword>
<dbReference type="PANTHER" id="PTHR13044:SF14">
    <property type="entry name" value="CRYPTOCEPHAL, ISOFORM A"/>
    <property type="match status" value="1"/>
</dbReference>
<dbReference type="Gene3D" id="1.20.5.170">
    <property type="match status" value="1"/>
</dbReference>
<protein>
    <submittedName>
        <fullName evidence="10">BZIP domain-containing protein</fullName>
    </submittedName>
</protein>
<evidence type="ECO:0000256" key="6">
    <source>
        <dbReference type="ARBA" id="ARBA00023242"/>
    </source>
</evidence>
<evidence type="ECO:0000256" key="1">
    <source>
        <dbReference type="ARBA" id="ARBA00004123"/>
    </source>
</evidence>
<dbReference type="SUPFAM" id="SSF57959">
    <property type="entry name" value="Leucine zipper domain"/>
    <property type="match status" value="1"/>
</dbReference>
<dbReference type="CDD" id="cd14692">
    <property type="entry name" value="bZIP_ATF4"/>
    <property type="match status" value="1"/>
</dbReference>
<keyword evidence="3" id="KW-0805">Transcription regulation</keyword>
<name>A0A914UUY7_9BILA</name>
<comment type="subcellular location">
    <subcellularLocation>
        <location evidence="1">Nucleus</location>
    </subcellularLocation>
</comment>
<dbReference type="GO" id="GO:0005634">
    <property type="term" value="C:nucleus"/>
    <property type="evidence" value="ECO:0007669"/>
    <property type="project" value="UniProtKB-SubCell"/>
</dbReference>
<dbReference type="PROSITE" id="PS00036">
    <property type="entry name" value="BZIP_BASIC"/>
    <property type="match status" value="1"/>
</dbReference>
<evidence type="ECO:0000256" key="7">
    <source>
        <dbReference type="SAM" id="MobiDB-lite"/>
    </source>
</evidence>
<dbReference type="PROSITE" id="PS50217">
    <property type="entry name" value="BZIP"/>
    <property type="match status" value="1"/>
</dbReference>
<evidence type="ECO:0000256" key="2">
    <source>
        <dbReference type="ARBA" id="ARBA00007163"/>
    </source>
</evidence>
<evidence type="ECO:0000259" key="8">
    <source>
        <dbReference type="PROSITE" id="PS50217"/>
    </source>
</evidence>
<evidence type="ECO:0000256" key="5">
    <source>
        <dbReference type="ARBA" id="ARBA00023163"/>
    </source>
</evidence>
<evidence type="ECO:0000313" key="9">
    <source>
        <dbReference type="Proteomes" id="UP000887566"/>
    </source>
</evidence>
<evidence type="ECO:0000256" key="4">
    <source>
        <dbReference type="ARBA" id="ARBA00023125"/>
    </source>
</evidence>
<dbReference type="InterPro" id="IPR046347">
    <property type="entry name" value="bZIP_sf"/>
</dbReference>
<dbReference type="WBParaSite" id="PSAMB.scaffold1276size33487.g12122.t1">
    <property type="protein sequence ID" value="PSAMB.scaffold1276size33487.g12122.t1"/>
    <property type="gene ID" value="PSAMB.scaffold1276size33487.g12122"/>
</dbReference>
<dbReference type="AlphaFoldDB" id="A0A914UUY7"/>
<reference evidence="10" key="1">
    <citation type="submission" date="2022-11" db="UniProtKB">
        <authorList>
            <consortium name="WormBaseParasite"/>
        </authorList>
    </citation>
    <scope>IDENTIFICATION</scope>
</reference>